<proteinExistence type="predicted"/>
<reference evidence="3 4" key="1">
    <citation type="journal article" date="2019" name="Environ. Microbiol.">
        <title>Species interactions and distinct microbial communities in high Arctic permafrost affected cryosols are associated with the CH4 and CO2 gas fluxes.</title>
        <authorList>
            <person name="Altshuler I."/>
            <person name="Hamel J."/>
            <person name="Turney S."/>
            <person name="Magnuson E."/>
            <person name="Levesque R."/>
            <person name="Greer C."/>
            <person name="Whyte L.G."/>
        </authorList>
    </citation>
    <scope>NUCLEOTIDE SEQUENCE [LARGE SCALE GENOMIC DNA]</scope>
    <source>
        <strain evidence="3 4">S9.3B</strain>
    </source>
</reference>
<evidence type="ECO:0000256" key="1">
    <source>
        <dbReference type="SAM" id="MobiDB-lite"/>
    </source>
</evidence>
<feature type="domain" description="4Fe-4S ferredoxin-type" evidence="2">
    <location>
        <begin position="785"/>
        <end position="815"/>
    </location>
</feature>
<dbReference type="Gene3D" id="2.40.40.20">
    <property type="match status" value="1"/>
</dbReference>
<dbReference type="Pfam" id="PF13247">
    <property type="entry name" value="Fer4_11"/>
    <property type="match status" value="1"/>
</dbReference>
<keyword evidence="4" id="KW-1185">Reference proteome</keyword>
<feature type="compositionally biased region" description="Pro residues" evidence="1">
    <location>
        <begin position="678"/>
        <end position="688"/>
    </location>
</feature>
<dbReference type="GO" id="GO:0043546">
    <property type="term" value="F:molybdopterin cofactor binding"/>
    <property type="evidence" value="ECO:0007669"/>
    <property type="project" value="InterPro"/>
</dbReference>
<accession>A0A502FUL8</accession>
<evidence type="ECO:0000313" key="3">
    <source>
        <dbReference type="EMBL" id="TPG53165.1"/>
    </source>
</evidence>
<gene>
    <name evidence="3" type="ORF">EAH89_17790</name>
</gene>
<dbReference type="SUPFAM" id="SSF53706">
    <property type="entry name" value="Formate dehydrogenase/DMSO reductase, domains 1-3"/>
    <property type="match status" value="1"/>
</dbReference>
<dbReference type="PROSITE" id="PS51379">
    <property type="entry name" value="4FE4S_FER_2"/>
    <property type="match status" value="2"/>
</dbReference>
<dbReference type="InterPro" id="IPR009010">
    <property type="entry name" value="Asp_de-COase-like_dom_sf"/>
</dbReference>
<protein>
    <submittedName>
        <fullName evidence="3">4Fe-4S dicluster domain-containing protein</fullName>
    </submittedName>
</protein>
<dbReference type="GO" id="GO:0016491">
    <property type="term" value="F:oxidoreductase activity"/>
    <property type="evidence" value="ECO:0007669"/>
    <property type="project" value="InterPro"/>
</dbReference>
<dbReference type="Proteomes" id="UP000317078">
    <property type="component" value="Unassembled WGS sequence"/>
</dbReference>
<comment type="caution">
    <text evidence="3">The sequence shown here is derived from an EMBL/GenBank/DDBJ whole genome shotgun (WGS) entry which is preliminary data.</text>
</comment>
<dbReference type="SUPFAM" id="SSF50692">
    <property type="entry name" value="ADC-like"/>
    <property type="match status" value="1"/>
</dbReference>
<evidence type="ECO:0000259" key="2">
    <source>
        <dbReference type="PROSITE" id="PS51379"/>
    </source>
</evidence>
<dbReference type="Pfam" id="PF01568">
    <property type="entry name" value="Molydop_binding"/>
    <property type="match status" value="1"/>
</dbReference>
<dbReference type="PANTHER" id="PTHR42783">
    <property type="entry name" value="GLUTAMATE SYNTHASE [NADPH] SMALL CHAIN"/>
    <property type="match status" value="1"/>
</dbReference>
<feature type="domain" description="4Fe-4S ferredoxin-type" evidence="2">
    <location>
        <begin position="699"/>
        <end position="729"/>
    </location>
</feature>
<dbReference type="PANTHER" id="PTHR42783:SF3">
    <property type="entry name" value="GLUTAMATE SYNTHASE [NADPH] SMALL CHAIN-RELATED"/>
    <property type="match status" value="1"/>
</dbReference>
<dbReference type="CDD" id="cd10551">
    <property type="entry name" value="PsrB"/>
    <property type="match status" value="1"/>
</dbReference>
<name>A0A502FUL8_9PROT</name>
<dbReference type="Gene3D" id="3.40.50.740">
    <property type="match status" value="1"/>
</dbReference>
<evidence type="ECO:0000313" key="4">
    <source>
        <dbReference type="Proteomes" id="UP000317078"/>
    </source>
</evidence>
<dbReference type="EMBL" id="RCZP01000019">
    <property type="protein sequence ID" value="TPG53165.1"/>
    <property type="molecule type" value="Genomic_DNA"/>
</dbReference>
<dbReference type="InterPro" id="IPR017896">
    <property type="entry name" value="4Fe4S_Fe-S-bd"/>
</dbReference>
<dbReference type="Pfam" id="PF00037">
    <property type="entry name" value="Fer4"/>
    <property type="match status" value="1"/>
</dbReference>
<dbReference type="OrthoDB" id="9779457at2"/>
<feature type="region of interest" description="Disordered" evidence="1">
    <location>
        <begin position="671"/>
        <end position="691"/>
    </location>
</feature>
<sequence>MPPVSAPPLTRRQAALALIASAASLASCDRPEEEIVPYVEQPERVVPGVPLRFATALPLDGYARGVIATVHEGRPVKLEGNPAHPGSGGATDVFLEAELLALYDPDRSRAVREGTRIASWEGFLSAFLPPMRAASARGGEGLSLLTGHVTSPTLLRLIDELRARYPRLRWHAHQAVGEANALAGAALAFGRPLLALPRLDRAAVVLAIDADPLGPGPDGIRHGREFAARRAARREGGGFSRLYAAEPAMTQTGAKADHRLALPPAALGDLAAHLAARLGAPLSPPALPPAAARFLDAALADLRAHPGEALVVTGEWQPPEVHALVHWINERLGGAPAFVEPPGAAGDGPAGIGELAGDLRAGRVETLLVLGANPAYDAPGELDLAGALRGSQAFTVHLGAWRDETAALCRWHLPEHHPLEDWGDLRARDGTVSLCQPLIRPLYGTRSAAWLLGVALGRLDDTSHGALRATWSARQEGDFEAWWRRALHDGVVAGSAAPAVPPPPARLPSLPERVAGDGLALALRPDPTLWDGRYANNAWLQECPKPLTRLVWGNAALMAPEDAAARGIGDGEMIRLELAGRSLEVPALLAPGTAPGAVVLALGHGRRRAGAIGDGVGADAYALRRAGAPWSAEGLAAVRLGRPGGLLREQPGQRLEGEAKELFQTLSLDGFSARRSDPPPAPSRPPSLNPDAARDTYAWGMVIDTTLCIGCNACVVACQSENNVPVVGPEQVAGGRDMHWLRIDTYDLGTPEAPSPGFQPVPCMHCEHAPCEPVCPVAASVHDAEGLNVQVYNRCIGTRFCQANCPYKVRRFNWYGYADGQEYANQGAPVLAAQRNPEVTVRARGVMEKCTYCTQRISAARRAAEREGRPIRDGEVVTACQAACPSGAIVFGDIGDPASAAARLRQEPQHYALLGHLGTRPRTTYLAEVSNPNPALDDGAA</sequence>
<dbReference type="SUPFAM" id="SSF54862">
    <property type="entry name" value="4Fe-4S ferredoxins"/>
    <property type="match status" value="1"/>
</dbReference>
<dbReference type="Gene3D" id="3.30.70.20">
    <property type="match status" value="2"/>
</dbReference>
<organism evidence="3 4">
    <name type="scientific">Muricoccus nepalensis</name>
    <dbReference type="NCBI Taxonomy" id="1854500"/>
    <lineage>
        <taxon>Bacteria</taxon>
        <taxon>Pseudomonadati</taxon>
        <taxon>Pseudomonadota</taxon>
        <taxon>Alphaproteobacteria</taxon>
        <taxon>Acetobacterales</taxon>
        <taxon>Roseomonadaceae</taxon>
        <taxon>Muricoccus</taxon>
    </lineage>
</organism>
<dbReference type="InterPro" id="IPR006657">
    <property type="entry name" value="MoPterin_dinucl-bd_dom"/>
</dbReference>
<dbReference type="Gene3D" id="3.30.2070.10">
    <property type="entry name" value="Formate dehydrogenase/DMSO reductase"/>
    <property type="match status" value="1"/>
</dbReference>
<dbReference type="CDD" id="cd02784">
    <property type="entry name" value="MopB_CT_PHLH"/>
    <property type="match status" value="1"/>
</dbReference>
<dbReference type="AlphaFoldDB" id="A0A502FUL8"/>